<dbReference type="STRING" id="198092.SAMN02745194_03007"/>
<dbReference type="RefSeq" id="WP_073136120.1">
    <property type="nucleotide sequence ID" value="NZ_FQZF01000017.1"/>
</dbReference>
<evidence type="ECO:0000313" key="2">
    <source>
        <dbReference type="Proteomes" id="UP000184387"/>
    </source>
</evidence>
<dbReference type="OrthoDB" id="7273451at2"/>
<dbReference type="SUPFAM" id="SSF53335">
    <property type="entry name" value="S-adenosyl-L-methionine-dependent methyltransferases"/>
    <property type="match status" value="1"/>
</dbReference>
<name>A0A1M6KWS8_9PROT</name>
<gene>
    <name evidence="1" type="ORF">SAMN02745194_03007</name>
</gene>
<dbReference type="InterPro" id="IPR029063">
    <property type="entry name" value="SAM-dependent_MTases_sf"/>
</dbReference>
<dbReference type="Gene3D" id="3.40.50.150">
    <property type="entry name" value="Vaccinia Virus protein VP39"/>
    <property type="match status" value="1"/>
</dbReference>
<organism evidence="1 2">
    <name type="scientific">Muricoccus roseus</name>
    <dbReference type="NCBI Taxonomy" id="198092"/>
    <lineage>
        <taxon>Bacteria</taxon>
        <taxon>Pseudomonadati</taxon>
        <taxon>Pseudomonadota</taxon>
        <taxon>Alphaproteobacteria</taxon>
        <taxon>Acetobacterales</taxon>
        <taxon>Roseomonadaceae</taxon>
        <taxon>Muricoccus</taxon>
    </lineage>
</organism>
<dbReference type="EMBL" id="FQZF01000017">
    <property type="protein sequence ID" value="SHJ63421.1"/>
    <property type="molecule type" value="Genomic_DNA"/>
</dbReference>
<dbReference type="AlphaFoldDB" id="A0A1M6KWS8"/>
<evidence type="ECO:0008006" key="3">
    <source>
        <dbReference type="Google" id="ProtNLM"/>
    </source>
</evidence>
<protein>
    <recommendedName>
        <fullName evidence="3">Methyltransferase domain-containing protein</fullName>
    </recommendedName>
</protein>
<evidence type="ECO:0000313" key="1">
    <source>
        <dbReference type="EMBL" id="SHJ63421.1"/>
    </source>
</evidence>
<sequence>MTETFDADWLELREPPDARARNFVLAQALAAALPARPRLLDLGAGTGSLFRWLAPILNRPQAWTLVDADVTLIEFAFDTIAMRATAVGFEVSAPNKRTLLVHTPSGAWRVEGLVLDLADAPDGLPLSRADGVVCTALCDLVSRGWVARMAAELRLPFYSALNVEGDARFLPPHPADGLVARGFRRDQIRDKGFGGPALGGGATRAMASAFRTHGFRVTTAPSPWRIGAAETRMLSDLARGHTEAAMRQAPRAGGTISSWSATRAAQARRGRLRAVVGHSDLLALPPRRSR</sequence>
<proteinExistence type="predicted"/>
<reference evidence="1 2" key="1">
    <citation type="submission" date="2016-11" db="EMBL/GenBank/DDBJ databases">
        <authorList>
            <person name="Jaros S."/>
            <person name="Januszkiewicz K."/>
            <person name="Wedrychowicz H."/>
        </authorList>
    </citation>
    <scope>NUCLEOTIDE SEQUENCE [LARGE SCALE GENOMIC DNA]</scope>
    <source>
        <strain evidence="1 2">DSM 14916</strain>
    </source>
</reference>
<dbReference type="Proteomes" id="UP000184387">
    <property type="component" value="Unassembled WGS sequence"/>
</dbReference>
<keyword evidence="2" id="KW-1185">Reference proteome</keyword>
<accession>A0A1M6KWS8</accession>